<sequence>MRAVVAELDPLRLTLEPALAGAVEEWTAWLTHERRASPHSIAAYRRDVAGFLRFLTEHRGHAPGLEDLRRLERGDFRGWLARSSARGLVPASNARAISALKSLFRFLAKRGLVENAALGTLRPPRLPRSVPKALSAAEAQDVVDEAGIYASSPWIALRDRALFMLLYGAGLRIAEALSLDRRDLSTGGATAMTELVVTGKGSKQRRVPLLPEIRAALMEYATACPFGTAKEDPLFVGARGDRLSARVAQRELARLRALLGLPDSATPHALRHSFATHLLAGGGDLRTIQELLGHSSLSTTQRYTEVDSTALMKLYNEAHPRARRGANRRA</sequence>
<keyword evidence="6 9" id="KW-0238">DNA-binding</keyword>
<dbReference type="SUPFAM" id="SSF56349">
    <property type="entry name" value="DNA breaking-rejoining enzymes"/>
    <property type="match status" value="1"/>
</dbReference>
<keyword evidence="5 9" id="KW-0229">DNA integration</keyword>
<dbReference type="InterPro" id="IPR050090">
    <property type="entry name" value="Tyrosine_recombinase_XerCD"/>
</dbReference>
<dbReference type="Gene3D" id="1.10.443.10">
    <property type="entry name" value="Intergrase catalytic core"/>
    <property type="match status" value="1"/>
</dbReference>
<keyword evidence="8 9" id="KW-0131">Cell cycle</keyword>
<comment type="function">
    <text evidence="9">Site-specific tyrosine recombinase, which acts by catalyzing the cutting and rejoining of the recombining DNA molecules. The XerC-XerD complex is essential to convert dimers of the bacterial chromosome into monomers to permit their segregation at cell division. It also contributes to the segregational stability of plasmids.</text>
</comment>
<gene>
    <name evidence="9 12" type="primary">xerC</name>
    <name evidence="12" type="ORF">FRZ44_48620</name>
</gene>
<evidence type="ECO:0000256" key="9">
    <source>
        <dbReference type="HAMAP-Rule" id="MF_01808"/>
    </source>
</evidence>
<evidence type="ECO:0000256" key="3">
    <source>
        <dbReference type="ARBA" id="ARBA00022618"/>
    </source>
</evidence>
<dbReference type="GO" id="GO:0009037">
    <property type="term" value="F:tyrosine-based site-specific recombinase activity"/>
    <property type="evidence" value="ECO:0007669"/>
    <property type="project" value="UniProtKB-UniRule"/>
</dbReference>
<dbReference type="PANTHER" id="PTHR30349">
    <property type="entry name" value="PHAGE INTEGRASE-RELATED"/>
    <property type="match status" value="1"/>
</dbReference>
<evidence type="ECO:0000313" key="13">
    <source>
        <dbReference type="Proteomes" id="UP000326202"/>
    </source>
</evidence>
<dbReference type="Pfam" id="PF02899">
    <property type="entry name" value="Phage_int_SAM_1"/>
    <property type="match status" value="1"/>
</dbReference>
<dbReference type="PANTHER" id="PTHR30349:SF90">
    <property type="entry name" value="TYROSINE RECOMBINASE XERD"/>
    <property type="match status" value="1"/>
</dbReference>
<dbReference type="AlphaFoldDB" id="A0A5J6MQZ6"/>
<dbReference type="SUPFAM" id="SSF47823">
    <property type="entry name" value="lambda integrase-like, N-terminal domain"/>
    <property type="match status" value="1"/>
</dbReference>
<evidence type="ECO:0000256" key="1">
    <source>
        <dbReference type="ARBA" id="ARBA00004496"/>
    </source>
</evidence>
<feature type="active site" evidence="9">
    <location>
        <position position="294"/>
    </location>
</feature>
<evidence type="ECO:0000256" key="8">
    <source>
        <dbReference type="ARBA" id="ARBA00023306"/>
    </source>
</evidence>
<evidence type="ECO:0000313" key="12">
    <source>
        <dbReference type="EMBL" id="QEX19547.1"/>
    </source>
</evidence>
<evidence type="ECO:0000256" key="5">
    <source>
        <dbReference type="ARBA" id="ARBA00022908"/>
    </source>
</evidence>
<dbReference type="InterPro" id="IPR004107">
    <property type="entry name" value="Integrase_SAM-like_N"/>
</dbReference>
<keyword evidence="4 9" id="KW-0159">Chromosome partition</keyword>
<dbReference type="InterPro" id="IPR010998">
    <property type="entry name" value="Integrase_recombinase_N"/>
</dbReference>
<dbReference type="GO" id="GO:0005737">
    <property type="term" value="C:cytoplasm"/>
    <property type="evidence" value="ECO:0007669"/>
    <property type="project" value="UniProtKB-SubCell"/>
</dbReference>
<dbReference type="GO" id="GO:0006313">
    <property type="term" value="P:DNA transposition"/>
    <property type="evidence" value="ECO:0007669"/>
    <property type="project" value="UniProtKB-UniRule"/>
</dbReference>
<dbReference type="GO" id="GO:0007059">
    <property type="term" value="P:chromosome segregation"/>
    <property type="evidence" value="ECO:0007669"/>
    <property type="project" value="UniProtKB-UniRule"/>
</dbReference>
<dbReference type="GO" id="GO:0003677">
    <property type="term" value="F:DNA binding"/>
    <property type="evidence" value="ECO:0007669"/>
    <property type="project" value="UniProtKB-UniRule"/>
</dbReference>
<dbReference type="PROSITE" id="PS51900">
    <property type="entry name" value="CB"/>
    <property type="match status" value="1"/>
</dbReference>
<name>A0A5J6MQZ6_9PROT</name>
<dbReference type="Pfam" id="PF00589">
    <property type="entry name" value="Phage_integrase"/>
    <property type="match status" value="1"/>
</dbReference>
<feature type="active site" evidence="9">
    <location>
        <position position="271"/>
    </location>
</feature>
<evidence type="ECO:0000259" key="11">
    <source>
        <dbReference type="PROSITE" id="PS51900"/>
    </source>
</evidence>
<dbReference type="HAMAP" id="MF_01808">
    <property type="entry name" value="Recomb_XerC_XerD"/>
    <property type="match status" value="1"/>
</dbReference>
<comment type="subcellular location">
    <subcellularLocation>
        <location evidence="1 9">Cytoplasm</location>
    </subcellularLocation>
</comment>
<feature type="domain" description="Tyr recombinase" evidence="10">
    <location>
        <begin position="129"/>
        <end position="316"/>
    </location>
</feature>
<evidence type="ECO:0000256" key="4">
    <source>
        <dbReference type="ARBA" id="ARBA00022829"/>
    </source>
</evidence>
<evidence type="ECO:0000256" key="2">
    <source>
        <dbReference type="ARBA" id="ARBA00022490"/>
    </source>
</evidence>
<accession>A0A5J6MQZ6</accession>
<keyword evidence="3 9" id="KW-0132">Cell division</keyword>
<evidence type="ECO:0000259" key="10">
    <source>
        <dbReference type="PROSITE" id="PS51898"/>
    </source>
</evidence>
<feature type="active site" description="O-(3'-phospho-DNA)-tyrosine intermediate" evidence="9">
    <location>
        <position position="303"/>
    </location>
</feature>
<evidence type="ECO:0000256" key="6">
    <source>
        <dbReference type="ARBA" id="ARBA00023125"/>
    </source>
</evidence>
<dbReference type="Gene3D" id="1.10.150.130">
    <property type="match status" value="1"/>
</dbReference>
<dbReference type="KEGG" id="htq:FRZ44_48620"/>
<organism evidence="12 13">
    <name type="scientific">Hypericibacter terrae</name>
    <dbReference type="NCBI Taxonomy" id="2602015"/>
    <lineage>
        <taxon>Bacteria</taxon>
        <taxon>Pseudomonadati</taxon>
        <taxon>Pseudomonadota</taxon>
        <taxon>Alphaproteobacteria</taxon>
        <taxon>Rhodospirillales</taxon>
        <taxon>Dongiaceae</taxon>
        <taxon>Hypericibacter</taxon>
    </lineage>
</organism>
<feature type="active site" evidence="9">
    <location>
        <position position="172"/>
    </location>
</feature>
<keyword evidence="13" id="KW-1185">Reference proteome</keyword>
<keyword evidence="2 9" id="KW-0963">Cytoplasm</keyword>
<comment type="subunit">
    <text evidence="9">Forms a cyclic heterotetrameric complex composed of two molecules of XerC and two molecules of XerD.</text>
</comment>
<feature type="active site" evidence="9">
    <location>
        <position position="268"/>
    </location>
</feature>
<dbReference type="PROSITE" id="PS51898">
    <property type="entry name" value="TYR_RECOMBINASE"/>
    <property type="match status" value="1"/>
</dbReference>
<proteinExistence type="inferred from homology"/>
<dbReference type="InterPro" id="IPR044068">
    <property type="entry name" value="CB"/>
</dbReference>
<feature type="domain" description="Core-binding (CB)" evidence="11">
    <location>
        <begin position="17"/>
        <end position="108"/>
    </location>
</feature>
<dbReference type="InterPro" id="IPR023009">
    <property type="entry name" value="Tyrosine_recombinase_XerC/XerD"/>
</dbReference>
<evidence type="ECO:0000256" key="7">
    <source>
        <dbReference type="ARBA" id="ARBA00023172"/>
    </source>
</evidence>
<keyword evidence="7 9" id="KW-0233">DNA recombination</keyword>
<protein>
    <recommendedName>
        <fullName evidence="9">Tyrosine recombinase XerC</fullName>
    </recommendedName>
</protein>
<dbReference type="EMBL" id="CP042906">
    <property type="protein sequence ID" value="QEX19547.1"/>
    <property type="molecule type" value="Genomic_DNA"/>
</dbReference>
<dbReference type="InterPro" id="IPR002104">
    <property type="entry name" value="Integrase_catalytic"/>
</dbReference>
<comment type="similarity">
    <text evidence="9">Belongs to the 'phage' integrase family. XerC subfamily.</text>
</comment>
<dbReference type="Proteomes" id="UP000326202">
    <property type="component" value="Chromosome"/>
</dbReference>
<dbReference type="InterPro" id="IPR013762">
    <property type="entry name" value="Integrase-like_cat_sf"/>
</dbReference>
<dbReference type="InterPro" id="IPR011010">
    <property type="entry name" value="DNA_brk_join_enz"/>
</dbReference>
<feature type="active site" evidence="9">
    <location>
        <position position="200"/>
    </location>
</feature>
<reference evidence="12 13" key="1">
    <citation type="submission" date="2019-08" db="EMBL/GenBank/DDBJ databases">
        <title>Hyperibacter terrae gen. nov., sp. nov. and Hyperibacter viscosus sp. nov., two new members in the family Rhodospirillaceae isolated from the rhizosphere of Hypericum perforatum.</title>
        <authorList>
            <person name="Noviana Z."/>
        </authorList>
    </citation>
    <scope>NUCLEOTIDE SEQUENCE [LARGE SCALE GENOMIC DNA]</scope>
    <source>
        <strain evidence="12 13">R5913</strain>
    </source>
</reference>
<dbReference type="GO" id="GO:0051301">
    <property type="term" value="P:cell division"/>
    <property type="evidence" value="ECO:0007669"/>
    <property type="project" value="UniProtKB-KW"/>
</dbReference>